<dbReference type="GO" id="GO:0019441">
    <property type="term" value="P:L-tryptophan catabolic process to kynurenine"/>
    <property type="evidence" value="ECO:0007669"/>
    <property type="project" value="InterPro"/>
</dbReference>
<reference evidence="1 2" key="1">
    <citation type="submission" date="2018-12" db="EMBL/GenBank/DDBJ databases">
        <title>YIM 101343 draft genome.</title>
        <authorList>
            <person name="Chen X."/>
        </authorList>
    </citation>
    <scope>NUCLEOTIDE SEQUENCE [LARGE SCALE GENOMIC DNA]</scope>
    <source>
        <strain evidence="1 2">YIM 101343</strain>
    </source>
</reference>
<dbReference type="InterPro" id="IPR037175">
    <property type="entry name" value="KFase_sf"/>
</dbReference>
<dbReference type="InterPro" id="IPR007325">
    <property type="entry name" value="KFase/CYL"/>
</dbReference>
<dbReference type="PANTHER" id="PTHR34861:SF10">
    <property type="entry name" value="CYCLASE"/>
    <property type="match status" value="1"/>
</dbReference>
<evidence type="ECO:0000313" key="1">
    <source>
        <dbReference type="EMBL" id="RSZ64749.1"/>
    </source>
</evidence>
<dbReference type="Proteomes" id="UP000274907">
    <property type="component" value="Unassembled WGS sequence"/>
</dbReference>
<comment type="caution">
    <text evidence="1">The sequence shown here is derived from an EMBL/GenBank/DDBJ whole genome shotgun (WGS) entry which is preliminary data.</text>
</comment>
<dbReference type="OrthoDB" id="7067800at2"/>
<gene>
    <name evidence="1" type="ORF">EAH68_03890</name>
</gene>
<dbReference type="RefSeq" id="WP_126120015.1">
    <property type="nucleotide sequence ID" value="NZ_RXHJ01000004.1"/>
</dbReference>
<dbReference type="GO" id="GO:0004061">
    <property type="term" value="F:arylformamidase activity"/>
    <property type="evidence" value="ECO:0007669"/>
    <property type="project" value="InterPro"/>
</dbReference>
<protein>
    <submittedName>
        <fullName evidence="1">Cyclase family protein</fullName>
    </submittedName>
</protein>
<organism evidence="1 2">
    <name type="scientific">Corynebacterium hylobatis</name>
    <dbReference type="NCBI Taxonomy" id="1859290"/>
    <lineage>
        <taxon>Bacteria</taxon>
        <taxon>Bacillati</taxon>
        <taxon>Actinomycetota</taxon>
        <taxon>Actinomycetes</taxon>
        <taxon>Mycobacteriales</taxon>
        <taxon>Corynebacteriaceae</taxon>
        <taxon>Corynebacterium</taxon>
    </lineage>
</organism>
<dbReference type="Gene3D" id="3.50.30.50">
    <property type="entry name" value="Putative cyclase"/>
    <property type="match status" value="1"/>
</dbReference>
<accession>A0A430I0U9</accession>
<proteinExistence type="predicted"/>
<name>A0A430I0U9_9CORY</name>
<dbReference type="Pfam" id="PF04199">
    <property type="entry name" value="Cyclase"/>
    <property type="match status" value="1"/>
</dbReference>
<dbReference type="SUPFAM" id="SSF102198">
    <property type="entry name" value="Putative cyclase"/>
    <property type="match status" value="1"/>
</dbReference>
<dbReference type="EMBL" id="RXHJ01000004">
    <property type="protein sequence ID" value="RSZ64749.1"/>
    <property type="molecule type" value="Genomic_DNA"/>
</dbReference>
<dbReference type="AlphaFoldDB" id="A0A430I0U9"/>
<evidence type="ECO:0000313" key="2">
    <source>
        <dbReference type="Proteomes" id="UP000274907"/>
    </source>
</evidence>
<dbReference type="PANTHER" id="PTHR34861">
    <property type="match status" value="1"/>
</dbReference>
<keyword evidence="2" id="KW-1185">Reference proteome</keyword>
<sequence>MTTTVNTPPQFTELLADSPRNWGKWGPEDEIGSLNYLDEQAALKGKAAIRSGKSFTLGIPIADPAGDPVWPGRRPTQRFNVIDRSHFASGKGPAIPGGAEYADDVVVMYLQGTTQFDALGHAWHSDQIYNGYSADSTIGATEKASIMPIAEHGVVGRGVLVDMAAYRGKAVLAPGETFGLNDLLNAAEQQGLEIQKRDILLIRTGWIGSYYTGDVEKFHATPFIEPGLTYSPELVQWFAEMEIPVLGTDTIANEVTIDPNNGTSLPLHQALMRNLGVLFSEILSLDDLAHDCHEDGQWSFMYSASPLKIHSGTGAPVNPVVIK</sequence>